<evidence type="ECO:0000313" key="5">
    <source>
        <dbReference type="Proteomes" id="UP001366503"/>
    </source>
</evidence>
<keyword evidence="5" id="KW-1185">Reference proteome</keyword>
<protein>
    <submittedName>
        <fullName evidence="4">Sulfotransferase domain-containing protein</fullName>
    </submittedName>
</protein>
<evidence type="ECO:0000256" key="2">
    <source>
        <dbReference type="ARBA" id="ARBA00023180"/>
    </source>
</evidence>
<evidence type="ECO:0000259" key="3">
    <source>
        <dbReference type="Pfam" id="PF00685"/>
    </source>
</evidence>
<sequence>MRHGRLGFVVAGVQKAGTSALFSYLARHPSLLSPRQKEIHFFDDEGHIDWTKPNYDLLHQFFPSDKEDRIAFEATPISMFWPNALDRIAAYNPEMRLILIFRDPIERAWSHWRMEVSRGADNVPFAYAIRAGRARLHGLCRSHPSWRTYSYVERGFYWRQIRNLFRIFGRQNVLLLRSNDLRRDPAAVLDSIAAFLQVEPFPHGEEVIEHVGTRVCPQPSNGDVEYLRTLYAEKSNSSLLRAVSSWTIG</sequence>
<dbReference type="RefSeq" id="WP_337094473.1">
    <property type="nucleotide sequence ID" value="NZ_JAPYKO010000013.1"/>
</dbReference>
<proteinExistence type="predicted"/>
<dbReference type="InterPro" id="IPR027417">
    <property type="entry name" value="P-loop_NTPase"/>
</dbReference>
<feature type="domain" description="Sulfotransferase" evidence="3">
    <location>
        <begin position="9"/>
        <end position="200"/>
    </location>
</feature>
<keyword evidence="1" id="KW-0808">Transferase</keyword>
<accession>A0ABU8KG13</accession>
<evidence type="ECO:0000313" key="4">
    <source>
        <dbReference type="EMBL" id="MEI9404183.1"/>
    </source>
</evidence>
<dbReference type="InterPro" id="IPR037359">
    <property type="entry name" value="NST/OST"/>
</dbReference>
<dbReference type="InterPro" id="IPR000863">
    <property type="entry name" value="Sulfotransferase_dom"/>
</dbReference>
<dbReference type="SUPFAM" id="SSF52540">
    <property type="entry name" value="P-loop containing nucleoside triphosphate hydrolases"/>
    <property type="match status" value="1"/>
</dbReference>
<dbReference type="Proteomes" id="UP001366503">
    <property type="component" value="Unassembled WGS sequence"/>
</dbReference>
<dbReference type="EMBL" id="JAPYKO010000013">
    <property type="protein sequence ID" value="MEI9404183.1"/>
    <property type="molecule type" value="Genomic_DNA"/>
</dbReference>
<organism evidence="4 5">
    <name type="scientific">Mesorhizobium argentiipisi</name>
    <dbReference type="NCBI Taxonomy" id="3015175"/>
    <lineage>
        <taxon>Bacteria</taxon>
        <taxon>Pseudomonadati</taxon>
        <taxon>Pseudomonadota</taxon>
        <taxon>Alphaproteobacteria</taxon>
        <taxon>Hyphomicrobiales</taxon>
        <taxon>Phyllobacteriaceae</taxon>
        <taxon>Mesorhizobium</taxon>
    </lineage>
</organism>
<dbReference type="PANTHER" id="PTHR10605:SF56">
    <property type="entry name" value="BIFUNCTIONAL HEPARAN SULFATE N-DEACETYLASE_N-SULFOTRANSFERASE"/>
    <property type="match status" value="1"/>
</dbReference>
<dbReference type="PANTHER" id="PTHR10605">
    <property type="entry name" value="HEPARAN SULFATE SULFOTRANSFERASE"/>
    <property type="match status" value="1"/>
</dbReference>
<keyword evidence="2" id="KW-0325">Glycoprotein</keyword>
<name>A0ABU8KG13_9HYPH</name>
<dbReference type="Pfam" id="PF00685">
    <property type="entry name" value="Sulfotransfer_1"/>
    <property type="match status" value="1"/>
</dbReference>
<evidence type="ECO:0000256" key="1">
    <source>
        <dbReference type="ARBA" id="ARBA00022679"/>
    </source>
</evidence>
<gene>
    <name evidence="4" type="ORF">O7A05_18755</name>
</gene>
<comment type="caution">
    <text evidence="4">The sequence shown here is derived from an EMBL/GenBank/DDBJ whole genome shotgun (WGS) entry which is preliminary data.</text>
</comment>
<reference evidence="4 5" key="1">
    <citation type="submission" date="2022-12" db="EMBL/GenBank/DDBJ databases">
        <authorList>
            <person name="Muema E."/>
        </authorList>
    </citation>
    <scope>NUCLEOTIDE SEQUENCE [LARGE SCALE GENOMIC DNA]</scope>
    <source>
        <strain evidence="5">1330</strain>
    </source>
</reference>
<dbReference type="Gene3D" id="3.40.50.300">
    <property type="entry name" value="P-loop containing nucleotide triphosphate hydrolases"/>
    <property type="match status" value="1"/>
</dbReference>